<dbReference type="PANTHER" id="PTHR21198:SF2">
    <property type="entry name" value="GLUTAMATE RACEMASE"/>
    <property type="match status" value="1"/>
</dbReference>
<protein>
    <recommendedName>
        <fullName evidence="7 8">Glutamate racemase</fullName>
        <ecNumber evidence="2 8">5.1.1.3</ecNumber>
    </recommendedName>
</protein>
<dbReference type="InterPro" id="IPR015942">
    <property type="entry name" value="Asp/Glu/hydantoin_racemase"/>
</dbReference>
<dbReference type="Gene3D" id="3.40.50.1860">
    <property type="match status" value="2"/>
</dbReference>
<evidence type="ECO:0000256" key="6">
    <source>
        <dbReference type="ARBA" id="ARBA00023316"/>
    </source>
</evidence>
<evidence type="ECO:0000256" key="3">
    <source>
        <dbReference type="ARBA" id="ARBA00022960"/>
    </source>
</evidence>
<evidence type="ECO:0000256" key="2">
    <source>
        <dbReference type="ARBA" id="ARBA00013090"/>
    </source>
</evidence>
<dbReference type="Pfam" id="PF01177">
    <property type="entry name" value="Asp_Glu_race"/>
    <property type="match status" value="1"/>
</dbReference>
<dbReference type="InterPro" id="IPR004391">
    <property type="entry name" value="Glu_race"/>
</dbReference>
<evidence type="ECO:0000256" key="5">
    <source>
        <dbReference type="ARBA" id="ARBA00023235"/>
    </source>
</evidence>
<name>A0A6C2C1W1_9LACO</name>
<dbReference type="InterPro" id="IPR001920">
    <property type="entry name" value="Asp/Glu_race"/>
</dbReference>
<dbReference type="GO" id="GO:0008881">
    <property type="term" value="F:glutamate racemase activity"/>
    <property type="evidence" value="ECO:0007669"/>
    <property type="project" value="UniProtKB-UniRule"/>
</dbReference>
<dbReference type="Proteomes" id="UP000371977">
    <property type="component" value="Unassembled WGS sequence"/>
</dbReference>
<dbReference type="UniPathway" id="UPA00219"/>
<sequence length="275" mass="29565">MDNRAIGYMDSGVGGLTVVKQALTQLPDEEIIYVGDTARMPYGPRPQAEVRDFTWQITNFLLEQDIKLLVIACNTATAAALPDLQAKLSIPVVGVIQPGIDAALHSKNPRVGVIATEGTVDSGAYAQGLASGKSDLVVEQLAAPEFVTAVETMDYQSETVAKIVENKLAYFKQHPVDTLIMGCTHFPLIETFIGQAMGPAVTLIDAGAESINVVEKILAEQDLKHALSVATKANRFYTTGSATHFGAIAKRWLEDDQLLVEGLAIKDDQVVLTNK</sequence>
<dbReference type="EMBL" id="SDGZ01000030">
    <property type="protein sequence ID" value="TYC47782.1"/>
    <property type="molecule type" value="Genomic_DNA"/>
</dbReference>
<keyword evidence="6 8" id="KW-0961">Cell wall biogenesis/degradation</keyword>
<dbReference type="RefSeq" id="WP_148623998.1">
    <property type="nucleotide sequence ID" value="NZ_SDGZ01000030.1"/>
</dbReference>
<comment type="function">
    <text evidence="8">Provides the (R)-glutamate required for cell wall biosynthesis.</text>
</comment>
<evidence type="ECO:0000256" key="7">
    <source>
        <dbReference type="ARBA" id="ARBA00070053"/>
    </source>
</evidence>
<gene>
    <name evidence="9" type="primary">racE</name>
    <name evidence="8" type="synonym">murI</name>
    <name evidence="9" type="ORF">ESZ50_11175</name>
</gene>
<dbReference type="GO" id="GO:0071555">
    <property type="term" value="P:cell wall organization"/>
    <property type="evidence" value="ECO:0007669"/>
    <property type="project" value="UniProtKB-KW"/>
</dbReference>
<reference evidence="9 10" key="1">
    <citation type="submission" date="2019-01" db="EMBL/GenBank/DDBJ databases">
        <title>Weissella sp. nov., a novel lactic acid bacterium isolated from animal feces.</title>
        <authorList>
            <person name="Wang L.-T."/>
        </authorList>
    </citation>
    <scope>NUCLEOTIDE SEQUENCE [LARGE SCALE GENOMIC DNA]</scope>
    <source>
        <strain evidence="9 10">8H-2</strain>
    </source>
</reference>
<accession>A0A6C2C1W1</accession>
<dbReference type="SUPFAM" id="SSF53681">
    <property type="entry name" value="Aspartate/glutamate racemase"/>
    <property type="match status" value="2"/>
</dbReference>
<feature type="active site" description="Proton donor/acceptor" evidence="8">
    <location>
        <position position="183"/>
    </location>
</feature>
<feature type="binding site" evidence="8">
    <location>
        <begin position="42"/>
        <end position="43"/>
    </location>
    <ligand>
        <name>substrate</name>
    </ligand>
</feature>
<dbReference type="PANTHER" id="PTHR21198">
    <property type="entry name" value="GLUTAMATE RACEMASE"/>
    <property type="match status" value="1"/>
</dbReference>
<dbReference type="PROSITE" id="PS00923">
    <property type="entry name" value="ASP_GLU_RACEMASE_1"/>
    <property type="match status" value="1"/>
</dbReference>
<dbReference type="AlphaFoldDB" id="A0A6C2C1W1"/>
<dbReference type="InterPro" id="IPR033134">
    <property type="entry name" value="Asp/Glu_racemase_AS_2"/>
</dbReference>
<comment type="caution">
    <text evidence="9">The sequence shown here is derived from an EMBL/GenBank/DDBJ whole genome shotgun (WGS) entry which is preliminary data.</text>
</comment>
<feature type="binding site" evidence="8">
    <location>
        <begin position="184"/>
        <end position="185"/>
    </location>
    <ligand>
        <name>substrate</name>
    </ligand>
</feature>
<dbReference type="NCBIfam" id="TIGR00067">
    <property type="entry name" value="glut_race"/>
    <property type="match status" value="1"/>
</dbReference>
<comment type="catalytic activity">
    <reaction evidence="1 8">
        <text>L-glutamate = D-glutamate</text>
        <dbReference type="Rhea" id="RHEA:12813"/>
        <dbReference type="ChEBI" id="CHEBI:29985"/>
        <dbReference type="ChEBI" id="CHEBI:29986"/>
        <dbReference type="EC" id="5.1.1.3"/>
    </reaction>
</comment>
<evidence type="ECO:0000256" key="8">
    <source>
        <dbReference type="HAMAP-Rule" id="MF_00258"/>
    </source>
</evidence>
<comment type="similarity">
    <text evidence="8">Belongs to the aspartate/glutamate racemases family.</text>
</comment>
<dbReference type="PROSITE" id="PS00924">
    <property type="entry name" value="ASP_GLU_RACEMASE_2"/>
    <property type="match status" value="1"/>
</dbReference>
<feature type="binding site" evidence="8">
    <location>
        <begin position="74"/>
        <end position="75"/>
    </location>
    <ligand>
        <name>substrate</name>
    </ligand>
</feature>
<evidence type="ECO:0000256" key="1">
    <source>
        <dbReference type="ARBA" id="ARBA00001602"/>
    </source>
</evidence>
<dbReference type="GO" id="GO:0009252">
    <property type="term" value="P:peptidoglycan biosynthetic process"/>
    <property type="evidence" value="ECO:0007669"/>
    <property type="project" value="UniProtKB-UniRule"/>
</dbReference>
<dbReference type="HAMAP" id="MF_00258">
    <property type="entry name" value="Glu_racemase"/>
    <property type="match status" value="1"/>
</dbReference>
<dbReference type="EC" id="5.1.1.3" evidence="2 8"/>
<feature type="binding site" evidence="8">
    <location>
        <begin position="10"/>
        <end position="11"/>
    </location>
    <ligand>
        <name>substrate</name>
    </ligand>
</feature>
<evidence type="ECO:0000256" key="4">
    <source>
        <dbReference type="ARBA" id="ARBA00022984"/>
    </source>
</evidence>
<evidence type="ECO:0000313" key="9">
    <source>
        <dbReference type="EMBL" id="TYC47782.1"/>
    </source>
</evidence>
<dbReference type="OrthoDB" id="9801055at2"/>
<dbReference type="FunFam" id="3.40.50.1860:FF:000002">
    <property type="entry name" value="Glutamate racemase"/>
    <property type="match status" value="1"/>
</dbReference>
<comment type="pathway">
    <text evidence="8">Cell wall biogenesis; peptidoglycan biosynthesis.</text>
</comment>
<proteinExistence type="inferred from homology"/>
<keyword evidence="5 8" id="KW-0413">Isomerase</keyword>
<keyword evidence="4 8" id="KW-0573">Peptidoglycan synthesis</keyword>
<evidence type="ECO:0000313" key="10">
    <source>
        <dbReference type="Proteomes" id="UP000371977"/>
    </source>
</evidence>
<feature type="active site" description="Proton donor/acceptor" evidence="8">
    <location>
        <position position="73"/>
    </location>
</feature>
<dbReference type="GO" id="GO:0042802">
    <property type="term" value="F:identical protein binding"/>
    <property type="evidence" value="ECO:0007669"/>
    <property type="project" value="UniProtKB-ARBA"/>
</dbReference>
<dbReference type="NCBIfam" id="NF002035">
    <property type="entry name" value="PRK00865.1-3"/>
    <property type="match status" value="1"/>
</dbReference>
<keyword evidence="10" id="KW-1185">Reference proteome</keyword>
<dbReference type="InterPro" id="IPR018187">
    <property type="entry name" value="Asp/Glu_racemase_AS_1"/>
</dbReference>
<organism evidence="9 10">
    <name type="scientific">Weissella muntiaci</name>
    <dbReference type="NCBI Taxonomy" id="2508881"/>
    <lineage>
        <taxon>Bacteria</taxon>
        <taxon>Bacillati</taxon>
        <taxon>Bacillota</taxon>
        <taxon>Bacilli</taxon>
        <taxon>Lactobacillales</taxon>
        <taxon>Lactobacillaceae</taxon>
        <taxon>Weissella</taxon>
    </lineage>
</organism>
<dbReference type="GO" id="GO:0008360">
    <property type="term" value="P:regulation of cell shape"/>
    <property type="evidence" value="ECO:0007669"/>
    <property type="project" value="UniProtKB-KW"/>
</dbReference>
<keyword evidence="3 8" id="KW-0133">Cell shape</keyword>